<evidence type="ECO:0000256" key="3">
    <source>
        <dbReference type="ARBA" id="ARBA00022670"/>
    </source>
</evidence>
<evidence type="ECO:0000313" key="15">
    <source>
        <dbReference type="Proteomes" id="UP000076964"/>
    </source>
</evidence>
<dbReference type="Proteomes" id="UP000076964">
    <property type="component" value="Unassembled WGS sequence"/>
</dbReference>
<dbReference type="PROSITE" id="PS50005">
    <property type="entry name" value="TPR"/>
    <property type="match status" value="1"/>
</dbReference>
<dbReference type="PANTHER" id="PTHR43221:SF2">
    <property type="entry name" value="PROTEASE HTPX HOMOLOG"/>
    <property type="match status" value="1"/>
</dbReference>
<dbReference type="InterPro" id="IPR001915">
    <property type="entry name" value="Peptidase_M48"/>
</dbReference>
<dbReference type="InterPro" id="IPR050083">
    <property type="entry name" value="HtpX_protease"/>
</dbReference>
<comment type="cofactor">
    <cofactor evidence="1">
        <name>Zn(2+)</name>
        <dbReference type="ChEBI" id="CHEBI:29105"/>
    </cofactor>
</comment>
<evidence type="ECO:0000256" key="12">
    <source>
        <dbReference type="SAM" id="Phobius"/>
    </source>
</evidence>
<feature type="transmembrane region" description="Helical" evidence="12">
    <location>
        <begin position="276"/>
        <end position="303"/>
    </location>
</feature>
<keyword evidence="2" id="KW-1003">Cell membrane</keyword>
<comment type="caution">
    <text evidence="14">The sequence shown here is derived from an EMBL/GenBank/DDBJ whole genome shotgun (WGS) entry which is preliminary data.</text>
</comment>
<evidence type="ECO:0000256" key="10">
    <source>
        <dbReference type="ARBA" id="ARBA00023136"/>
    </source>
</evidence>
<keyword evidence="3" id="KW-0645">Protease</keyword>
<feature type="transmembrane region" description="Helical" evidence="12">
    <location>
        <begin position="92"/>
        <end position="116"/>
    </location>
</feature>
<dbReference type="Gene3D" id="1.25.40.10">
    <property type="entry name" value="Tetratricopeptide repeat domain"/>
    <property type="match status" value="1"/>
</dbReference>
<dbReference type="RefSeq" id="WP_068540800.1">
    <property type="nucleotide sequence ID" value="NZ_LSFI01000004.1"/>
</dbReference>
<evidence type="ECO:0000259" key="13">
    <source>
        <dbReference type="Pfam" id="PF01435"/>
    </source>
</evidence>
<evidence type="ECO:0000256" key="8">
    <source>
        <dbReference type="ARBA" id="ARBA00022989"/>
    </source>
</evidence>
<dbReference type="Gene3D" id="3.30.2010.10">
    <property type="entry name" value="Metalloproteases ('zincins'), catalytic domain"/>
    <property type="match status" value="1"/>
</dbReference>
<feature type="domain" description="Peptidase M48" evidence="13">
    <location>
        <begin position="201"/>
        <end position="387"/>
    </location>
</feature>
<name>A0A177E948_9BACT</name>
<evidence type="ECO:0000256" key="11">
    <source>
        <dbReference type="PROSITE-ProRule" id="PRU00339"/>
    </source>
</evidence>
<dbReference type="GO" id="GO:0006508">
    <property type="term" value="P:proteolysis"/>
    <property type="evidence" value="ECO:0007669"/>
    <property type="project" value="UniProtKB-KW"/>
</dbReference>
<feature type="transmembrane region" description="Helical" evidence="12">
    <location>
        <begin position="417"/>
        <end position="438"/>
    </location>
</feature>
<accession>A0A177E948</accession>
<dbReference type="SUPFAM" id="SSF48452">
    <property type="entry name" value="TPR-like"/>
    <property type="match status" value="1"/>
</dbReference>
<evidence type="ECO:0000256" key="6">
    <source>
        <dbReference type="ARBA" id="ARBA00022801"/>
    </source>
</evidence>
<dbReference type="GO" id="GO:0004222">
    <property type="term" value="F:metalloendopeptidase activity"/>
    <property type="evidence" value="ECO:0007669"/>
    <property type="project" value="InterPro"/>
</dbReference>
<dbReference type="InterPro" id="IPR011990">
    <property type="entry name" value="TPR-like_helical_dom_sf"/>
</dbReference>
<keyword evidence="8 12" id="KW-1133">Transmembrane helix</keyword>
<proteinExistence type="predicted"/>
<feature type="repeat" description="TPR" evidence="11">
    <location>
        <begin position="464"/>
        <end position="497"/>
    </location>
</feature>
<keyword evidence="7" id="KW-0862">Zinc</keyword>
<sequence length="592" mass="67778">MLYTDAIYLILAILLFSSWPAEATLPLPEIILAWLLKEAFLITLAINKFKRAYSARDFISTQTFLKFVAFGCFVLDVIVLEVPAFIPSKAAFFKDIAGIILFLHYLIIIWTVAAFYEKRSPLINISVSAYVLSHLKLLFPFLLPWLMVNAVFAVLEPYFSLSQGLYGELLYFGCFLGAISILMPPLAVKTWECKPFPTSNIRRVIEEYLQREKARLGGIYLWETFRGKLLTAGIIGVVPRFRYLLISKGLLATLEEAEVLSVVAHEVGHIKRHHMFWLLTFFVLFSLIVYFAFMPLYLAFLAYFPRPDWLVLWGGENLLLPEALLTVGLALSVVFYFRFLLGFFLRNFERQADLYCLESLGTAQGLIRAFQKIAAISGHTEDVPSWHHFSIRQRINFLLAAEKDPSLIKKHHRKVKLCLITYLLLAALLMGIFSRLSLENLEKKAKLNLSYGELLEEARVFGTTRVFALLGHVAYELGREKEALAWYKKAIALEEDPEILNNMAWILATSKDKALRNPKEALKLAQKATAQKLTAVHLDTLAEAWFVNGNPERACLYATLAARRAELATDYYHNIDYYFQQKERFCHAKRLP</sequence>
<feature type="transmembrane region" description="Helical" evidence="12">
    <location>
        <begin position="323"/>
        <end position="345"/>
    </location>
</feature>
<feature type="transmembrane region" description="Helical" evidence="12">
    <location>
        <begin position="30"/>
        <end position="46"/>
    </location>
</feature>
<evidence type="ECO:0000256" key="9">
    <source>
        <dbReference type="ARBA" id="ARBA00023049"/>
    </source>
</evidence>
<evidence type="ECO:0000256" key="7">
    <source>
        <dbReference type="ARBA" id="ARBA00022833"/>
    </source>
</evidence>
<keyword evidence="15" id="KW-1185">Reference proteome</keyword>
<keyword evidence="9" id="KW-0482">Metalloprotease</keyword>
<reference evidence="14 15" key="1">
    <citation type="submission" date="2016-02" db="EMBL/GenBank/DDBJ databases">
        <title>Draft genome sequence of Thermodesulfatator sp. S606.</title>
        <authorList>
            <person name="Lai Q."/>
            <person name="Cao J."/>
            <person name="Dupont S."/>
            <person name="Shao Z."/>
            <person name="Jebbar M."/>
            <person name="Alain K."/>
        </authorList>
    </citation>
    <scope>NUCLEOTIDE SEQUENCE [LARGE SCALE GENOMIC DNA]</scope>
    <source>
        <strain evidence="14 15">S606</strain>
    </source>
</reference>
<dbReference type="GO" id="GO:0046872">
    <property type="term" value="F:metal ion binding"/>
    <property type="evidence" value="ECO:0007669"/>
    <property type="project" value="UniProtKB-KW"/>
</dbReference>
<dbReference type="EMBL" id="LSFI01000004">
    <property type="protein sequence ID" value="OAG28484.1"/>
    <property type="molecule type" value="Genomic_DNA"/>
</dbReference>
<dbReference type="InterPro" id="IPR019734">
    <property type="entry name" value="TPR_rpt"/>
</dbReference>
<evidence type="ECO:0000256" key="2">
    <source>
        <dbReference type="ARBA" id="ARBA00022475"/>
    </source>
</evidence>
<evidence type="ECO:0000256" key="1">
    <source>
        <dbReference type="ARBA" id="ARBA00001947"/>
    </source>
</evidence>
<dbReference type="Pfam" id="PF01435">
    <property type="entry name" value="Peptidase_M48"/>
    <property type="match status" value="1"/>
</dbReference>
<evidence type="ECO:0000256" key="5">
    <source>
        <dbReference type="ARBA" id="ARBA00022723"/>
    </source>
</evidence>
<dbReference type="SMART" id="SM00028">
    <property type="entry name" value="TPR"/>
    <property type="match status" value="1"/>
</dbReference>
<dbReference type="AlphaFoldDB" id="A0A177E948"/>
<dbReference type="OrthoDB" id="255388at2"/>
<evidence type="ECO:0000256" key="4">
    <source>
        <dbReference type="ARBA" id="ARBA00022692"/>
    </source>
</evidence>
<organism evidence="14 15">
    <name type="scientific">Thermodesulfatator autotrophicus</name>
    <dbReference type="NCBI Taxonomy" id="1795632"/>
    <lineage>
        <taxon>Bacteria</taxon>
        <taxon>Pseudomonadati</taxon>
        <taxon>Thermodesulfobacteriota</taxon>
        <taxon>Thermodesulfobacteria</taxon>
        <taxon>Thermodesulfobacteriales</taxon>
        <taxon>Thermodesulfatatoraceae</taxon>
        <taxon>Thermodesulfatator</taxon>
    </lineage>
</organism>
<keyword evidence="11" id="KW-0802">TPR repeat</keyword>
<feature type="transmembrane region" description="Helical" evidence="12">
    <location>
        <begin position="67"/>
        <end position="86"/>
    </location>
</feature>
<keyword evidence="10 12" id="KW-0472">Membrane</keyword>
<protein>
    <recommendedName>
        <fullName evidence="13">Peptidase M48 domain-containing protein</fullName>
    </recommendedName>
</protein>
<dbReference type="STRING" id="1795632.TH606_01255"/>
<gene>
    <name evidence="14" type="ORF">TH606_01255</name>
</gene>
<dbReference type="CDD" id="cd07345">
    <property type="entry name" value="M48A_Ste24p-like"/>
    <property type="match status" value="1"/>
</dbReference>
<keyword evidence="5" id="KW-0479">Metal-binding</keyword>
<feature type="transmembrane region" description="Helical" evidence="12">
    <location>
        <begin position="170"/>
        <end position="188"/>
    </location>
</feature>
<keyword evidence="4 12" id="KW-0812">Transmembrane</keyword>
<evidence type="ECO:0000313" key="14">
    <source>
        <dbReference type="EMBL" id="OAG28484.1"/>
    </source>
</evidence>
<feature type="transmembrane region" description="Helical" evidence="12">
    <location>
        <begin position="137"/>
        <end position="158"/>
    </location>
</feature>
<dbReference type="PANTHER" id="PTHR43221">
    <property type="entry name" value="PROTEASE HTPX"/>
    <property type="match status" value="1"/>
</dbReference>
<keyword evidence="6" id="KW-0378">Hydrolase</keyword>